<dbReference type="Proteomes" id="UP000287651">
    <property type="component" value="Unassembled WGS sequence"/>
</dbReference>
<gene>
    <name evidence="2" type="ORF">B296_00033204</name>
</gene>
<accession>A0A426XJ97</accession>
<feature type="compositionally biased region" description="Polar residues" evidence="1">
    <location>
        <begin position="39"/>
        <end position="50"/>
    </location>
</feature>
<evidence type="ECO:0000313" key="3">
    <source>
        <dbReference type="Proteomes" id="UP000287651"/>
    </source>
</evidence>
<proteinExistence type="predicted"/>
<evidence type="ECO:0000313" key="2">
    <source>
        <dbReference type="EMBL" id="RRT39536.1"/>
    </source>
</evidence>
<name>A0A426XJ97_ENSVE</name>
<evidence type="ECO:0000256" key="1">
    <source>
        <dbReference type="SAM" id="MobiDB-lite"/>
    </source>
</evidence>
<dbReference type="AlphaFoldDB" id="A0A426XJ97"/>
<feature type="region of interest" description="Disordered" evidence="1">
    <location>
        <begin position="26"/>
        <end position="50"/>
    </location>
</feature>
<sequence>MRFSPSGADTGHPVIFAEAFLRLTPPSPSVGTDDANHSFPHSPTGSTYDTPPTIVLGAQLTLFTAPHDLLMRPMTELSAPDFRWRSYILVFQIRMEKMKEVKRLPH</sequence>
<protein>
    <submittedName>
        <fullName evidence="2">Uncharacterized protein</fullName>
    </submittedName>
</protein>
<dbReference type="EMBL" id="AMZH03020090">
    <property type="protein sequence ID" value="RRT39536.1"/>
    <property type="molecule type" value="Genomic_DNA"/>
</dbReference>
<organism evidence="2 3">
    <name type="scientific">Ensete ventricosum</name>
    <name type="common">Abyssinian banana</name>
    <name type="synonym">Musa ensete</name>
    <dbReference type="NCBI Taxonomy" id="4639"/>
    <lineage>
        <taxon>Eukaryota</taxon>
        <taxon>Viridiplantae</taxon>
        <taxon>Streptophyta</taxon>
        <taxon>Embryophyta</taxon>
        <taxon>Tracheophyta</taxon>
        <taxon>Spermatophyta</taxon>
        <taxon>Magnoliopsida</taxon>
        <taxon>Liliopsida</taxon>
        <taxon>Zingiberales</taxon>
        <taxon>Musaceae</taxon>
        <taxon>Ensete</taxon>
    </lineage>
</organism>
<comment type="caution">
    <text evidence="2">The sequence shown here is derived from an EMBL/GenBank/DDBJ whole genome shotgun (WGS) entry which is preliminary data.</text>
</comment>
<reference evidence="2 3" key="1">
    <citation type="journal article" date="2014" name="Agronomy (Basel)">
        <title>A Draft Genome Sequence for Ensete ventricosum, the Drought-Tolerant Tree Against Hunger.</title>
        <authorList>
            <person name="Harrison J."/>
            <person name="Moore K.A."/>
            <person name="Paszkiewicz K."/>
            <person name="Jones T."/>
            <person name="Grant M."/>
            <person name="Ambacheew D."/>
            <person name="Muzemil S."/>
            <person name="Studholme D.J."/>
        </authorList>
    </citation>
    <scope>NUCLEOTIDE SEQUENCE [LARGE SCALE GENOMIC DNA]</scope>
</reference>